<dbReference type="RefSeq" id="WP_207325379.1">
    <property type="nucleotide sequence ID" value="NZ_CP071504.1"/>
</dbReference>
<reference evidence="6 7" key="1">
    <citation type="submission" date="2021-03" db="EMBL/GenBank/DDBJ databases">
        <title>Novel species identification of genus Shewanella.</title>
        <authorList>
            <person name="Liu G."/>
            <person name="Zhang Q."/>
        </authorList>
    </citation>
    <scope>NUCLEOTIDE SEQUENCE [LARGE SCALE GENOMIC DNA]</scope>
    <source>
        <strain evidence="6 7">FJAT-53726</strain>
    </source>
</reference>
<feature type="DNA-binding region" description="OmpR/PhoB-type" evidence="3">
    <location>
        <begin position="4"/>
        <end position="102"/>
    </location>
</feature>
<dbReference type="SUPFAM" id="SSF69304">
    <property type="entry name" value="Tricorn protease N-terminal domain"/>
    <property type="match status" value="1"/>
</dbReference>
<evidence type="ECO:0000256" key="3">
    <source>
        <dbReference type="PROSITE-ProRule" id="PRU01091"/>
    </source>
</evidence>
<dbReference type="GO" id="GO:0006355">
    <property type="term" value="P:regulation of DNA-templated transcription"/>
    <property type="evidence" value="ECO:0007669"/>
    <property type="project" value="InterPro"/>
</dbReference>
<dbReference type="EMBL" id="CP071504">
    <property type="protein sequence ID" value="QSX30558.1"/>
    <property type="molecule type" value="Genomic_DNA"/>
</dbReference>
<dbReference type="AlphaFoldDB" id="A0A975ALT2"/>
<sequence>MFNNKKYQLGDYLIVPERCVIDRDGIENKLELRVMQVLVCLLERAGRPVSRDELIQEVWRGGIVSDNAINRIIGILRTSLGDDAKTQAVIKTLPKVGYLLVSDMLQPFIMQQAVMSELVSNETLMLENDASKLMPDANTVLPESENSVRQKSNNFFVGTVLLLLLLTCGYWLIPFVSSLQNSNHVTDNILTLVPLTSLDGQEVDPVLSPDGKKLVFSYRERDGALWHIMTQDVASGTINFVESSPEPGMNQRYPAWSNDGGHLAFLNYDGQNRCELVLLDMLTRTRKVLTNCHPALQSSAIAFNGKDLIFIDTEGLDEYKKVFRINIENLRREQLSQPINIGRGDYGLTLSPDGDKLAVLRNVGWFDTLVMQFEFSSGEWQQLFKVGYPLKSVAWDEQGQGIIYRAEEGQLHRFDLREHTVSRLTKLAQEINSPRSNGAGQVTAVIGELVEEEMWFWHSPKSTSNKPEPWISSNRRDFRGSISPNGQLTIFVSNRTGLPQIWLKYNSGEERQITSFSNFSHVDELSFSPDSTYVSGIINGKPFVMNVDDGVINYVPGINSARNVSFGMNKSELVALVFDGGKRQMLLLDVYTGQVKRLFATDAFSGKYDRANGVFYFSKMHSKGIWMTDNGVTTKVTEVFTPFFSYGWHVANGTLWYLNSDGGNSFLMELSVKTGISQRYKIDVNHLSTSIMSMTDEADVLLSVLDNANADVVILQSNQ</sequence>
<keyword evidence="4" id="KW-0472">Membrane</keyword>
<dbReference type="Pfam" id="PF00486">
    <property type="entry name" value="Trans_reg_C"/>
    <property type="match status" value="1"/>
</dbReference>
<dbReference type="Pfam" id="PF07676">
    <property type="entry name" value="PD40"/>
    <property type="match status" value="2"/>
</dbReference>
<dbReference type="InterPro" id="IPR011659">
    <property type="entry name" value="WD40"/>
</dbReference>
<comment type="similarity">
    <text evidence="1">Belongs to the TolB family.</text>
</comment>
<evidence type="ECO:0000256" key="4">
    <source>
        <dbReference type="SAM" id="Phobius"/>
    </source>
</evidence>
<protein>
    <submittedName>
        <fullName evidence="6">PD40 domain-containing protein</fullName>
    </submittedName>
</protein>
<evidence type="ECO:0000313" key="6">
    <source>
        <dbReference type="EMBL" id="QSX30558.1"/>
    </source>
</evidence>
<dbReference type="InterPro" id="IPR011042">
    <property type="entry name" value="6-blade_b-propeller_TolB-like"/>
</dbReference>
<dbReference type="SUPFAM" id="SSF82171">
    <property type="entry name" value="DPP6 N-terminal domain-like"/>
    <property type="match status" value="1"/>
</dbReference>
<dbReference type="SMART" id="SM00862">
    <property type="entry name" value="Trans_reg_C"/>
    <property type="match status" value="1"/>
</dbReference>
<keyword evidence="4" id="KW-1133">Transmembrane helix</keyword>
<dbReference type="PROSITE" id="PS51755">
    <property type="entry name" value="OMPR_PHOB"/>
    <property type="match status" value="1"/>
</dbReference>
<feature type="domain" description="OmpR/PhoB-type" evidence="5">
    <location>
        <begin position="4"/>
        <end position="102"/>
    </location>
</feature>
<evidence type="ECO:0000313" key="7">
    <source>
        <dbReference type="Proteomes" id="UP000663281"/>
    </source>
</evidence>
<dbReference type="KEGG" id="scyp:JYB88_02540"/>
<dbReference type="Gene3D" id="1.10.10.10">
    <property type="entry name" value="Winged helix-like DNA-binding domain superfamily/Winged helix DNA-binding domain"/>
    <property type="match status" value="1"/>
</dbReference>
<dbReference type="GO" id="GO:0000160">
    <property type="term" value="P:phosphorelay signal transduction system"/>
    <property type="evidence" value="ECO:0007669"/>
    <property type="project" value="InterPro"/>
</dbReference>
<evidence type="ECO:0000256" key="2">
    <source>
        <dbReference type="ARBA" id="ARBA00023125"/>
    </source>
</evidence>
<dbReference type="CDD" id="cd00383">
    <property type="entry name" value="trans_reg_C"/>
    <property type="match status" value="1"/>
</dbReference>
<name>A0A975ALT2_9GAMM</name>
<dbReference type="InterPro" id="IPR036388">
    <property type="entry name" value="WH-like_DNA-bd_sf"/>
</dbReference>
<dbReference type="InterPro" id="IPR001867">
    <property type="entry name" value="OmpR/PhoB-type_DNA-bd"/>
</dbReference>
<proteinExistence type="inferred from homology"/>
<dbReference type="SUPFAM" id="SSF46894">
    <property type="entry name" value="C-terminal effector domain of the bipartite response regulators"/>
    <property type="match status" value="1"/>
</dbReference>
<keyword evidence="4" id="KW-0812">Transmembrane</keyword>
<gene>
    <name evidence="6" type="ORF">JYB88_02540</name>
</gene>
<dbReference type="PANTHER" id="PTHR36842">
    <property type="entry name" value="PROTEIN TOLB HOMOLOG"/>
    <property type="match status" value="1"/>
</dbReference>
<dbReference type="InterPro" id="IPR016032">
    <property type="entry name" value="Sig_transdc_resp-reg_C-effctor"/>
</dbReference>
<evidence type="ECO:0000259" key="5">
    <source>
        <dbReference type="PROSITE" id="PS51755"/>
    </source>
</evidence>
<dbReference type="PANTHER" id="PTHR36842:SF1">
    <property type="entry name" value="PROTEIN TOLB"/>
    <property type="match status" value="1"/>
</dbReference>
<dbReference type="Proteomes" id="UP000663281">
    <property type="component" value="Chromosome"/>
</dbReference>
<keyword evidence="2 3" id="KW-0238">DNA-binding</keyword>
<accession>A0A975ALT2</accession>
<dbReference type="GO" id="GO:0003677">
    <property type="term" value="F:DNA binding"/>
    <property type="evidence" value="ECO:0007669"/>
    <property type="project" value="UniProtKB-UniRule"/>
</dbReference>
<organism evidence="6 7">
    <name type="scientific">Shewanella cyperi</name>
    <dbReference type="NCBI Taxonomy" id="2814292"/>
    <lineage>
        <taxon>Bacteria</taxon>
        <taxon>Pseudomonadati</taxon>
        <taxon>Pseudomonadota</taxon>
        <taxon>Gammaproteobacteria</taxon>
        <taxon>Alteromonadales</taxon>
        <taxon>Shewanellaceae</taxon>
        <taxon>Shewanella</taxon>
    </lineage>
</organism>
<keyword evidence="7" id="KW-1185">Reference proteome</keyword>
<evidence type="ECO:0000256" key="1">
    <source>
        <dbReference type="ARBA" id="ARBA00009820"/>
    </source>
</evidence>
<feature type="transmembrane region" description="Helical" evidence="4">
    <location>
        <begin position="155"/>
        <end position="173"/>
    </location>
</feature>
<dbReference type="Gene3D" id="2.120.10.30">
    <property type="entry name" value="TolB, C-terminal domain"/>
    <property type="match status" value="2"/>
</dbReference>